<evidence type="ECO:0000256" key="3">
    <source>
        <dbReference type="ARBA" id="ARBA00012729"/>
    </source>
</evidence>
<protein>
    <recommendedName>
        <fullName evidence="3">chitinase</fullName>
        <ecNumber evidence="3">3.2.1.14</ecNumber>
    </recommendedName>
</protein>
<dbReference type="AlphaFoldDB" id="A0A151GIU8"/>
<evidence type="ECO:0000256" key="11">
    <source>
        <dbReference type="ARBA" id="ARBA00023295"/>
    </source>
</evidence>
<dbReference type="InterPro" id="IPR001579">
    <property type="entry name" value="Glyco_hydro_18_chit_AS"/>
</dbReference>
<keyword evidence="6 15" id="KW-0732">Signal</keyword>
<evidence type="ECO:0000256" key="1">
    <source>
        <dbReference type="ARBA" id="ARBA00000822"/>
    </source>
</evidence>
<evidence type="ECO:0000313" key="18">
    <source>
        <dbReference type="EMBL" id="KYK57016.1"/>
    </source>
</evidence>
<keyword evidence="11 13" id="KW-0326">Glycosidase</keyword>
<dbReference type="RefSeq" id="XP_040656368.1">
    <property type="nucleotide sequence ID" value="XM_040801335.1"/>
</dbReference>
<dbReference type="PROSITE" id="PS51164">
    <property type="entry name" value="CBM1_2"/>
    <property type="match status" value="1"/>
</dbReference>
<evidence type="ECO:0000256" key="12">
    <source>
        <dbReference type="ARBA" id="ARBA00023326"/>
    </source>
</evidence>
<accession>A0A151GIU8</accession>
<dbReference type="Gene3D" id="3.20.20.80">
    <property type="entry name" value="Glycosidases"/>
    <property type="match status" value="1"/>
</dbReference>
<dbReference type="PANTHER" id="PTHR45708">
    <property type="entry name" value="ENDOCHITINASE"/>
    <property type="match status" value="1"/>
</dbReference>
<evidence type="ECO:0000259" key="17">
    <source>
        <dbReference type="PROSITE" id="PS51910"/>
    </source>
</evidence>
<evidence type="ECO:0000256" key="10">
    <source>
        <dbReference type="ARBA" id="ARBA00023277"/>
    </source>
</evidence>
<dbReference type="InterPro" id="IPR001223">
    <property type="entry name" value="Glyco_hydro18_cat"/>
</dbReference>
<dbReference type="GO" id="GO:0000272">
    <property type="term" value="P:polysaccharide catabolic process"/>
    <property type="evidence" value="ECO:0007669"/>
    <property type="project" value="UniProtKB-KW"/>
</dbReference>
<dbReference type="EC" id="3.2.1.14" evidence="3"/>
<dbReference type="SUPFAM" id="SSF57180">
    <property type="entry name" value="Cellulose-binding domain"/>
    <property type="match status" value="1"/>
</dbReference>
<comment type="similarity">
    <text evidence="14">Belongs to the glycosyl hydrolase 18 family.</text>
</comment>
<evidence type="ECO:0000256" key="14">
    <source>
        <dbReference type="RuleBase" id="RU004453"/>
    </source>
</evidence>
<keyword evidence="7 13" id="KW-0378">Hydrolase</keyword>
<dbReference type="Proteomes" id="UP000076580">
    <property type="component" value="Chromosome 02"/>
</dbReference>
<keyword evidence="4" id="KW-0964">Secreted</keyword>
<organism evidence="18 19">
    <name type="scientific">Drechmeria coniospora</name>
    <name type="common">Nematophagous fungus</name>
    <name type="synonym">Meria coniospora</name>
    <dbReference type="NCBI Taxonomy" id="98403"/>
    <lineage>
        <taxon>Eukaryota</taxon>
        <taxon>Fungi</taxon>
        <taxon>Dikarya</taxon>
        <taxon>Ascomycota</taxon>
        <taxon>Pezizomycotina</taxon>
        <taxon>Sordariomycetes</taxon>
        <taxon>Hypocreomycetidae</taxon>
        <taxon>Hypocreales</taxon>
        <taxon>Ophiocordycipitaceae</taxon>
        <taxon>Drechmeria</taxon>
    </lineage>
</organism>
<proteinExistence type="inferred from homology"/>
<evidence type="ECO:0000256" key="4">
    <source>
        <dbReference type="ARBA" id="ARBA00022525"/>
    </source>
</evidence>
<evidence type="ECO:0000256" key="5">
    <source>
        <dbReference type="ARBA" id="ARBA00022669"/>
    </source>
</evidence>
<feature type="chain" id="PRO_5007580584" description="chitinase" evidence="15">
    <location>
        <begin position="20"/>
        <end position="472"/>
    </location>
</feature>
<dbReference type="InterPro" id="IPR000254">
    <property type="entry name" value="CBD"/>
</dbReference>
<dbReference type="GO" id="GO:0008061">
    <property type="term" value="F:chitin binding"/>
    <property type="evidence" value="ECO:0007669"/>
    <property type="project" value="UniProtKB-KW"/>
</dbReference>
<evidence type="ECO:0000259" key="16">
    <source>
        <dbReference type="PROSITE" id="PS51164"/>
    </source>
</evidence>
<dbReference type="InterPro" id="IPR017853">
    <property type="entry name" value="GH"/>
</dbReference>
<evidence type="ECO:0000256" key="6">
    <source>
        <dbReference type="ARBA" id="ARBA00022729"/>
    </source>
</evidence>
<feature type="signal peptide" evidence="15">
    <location>
        <begin position="1"/>
        <end position="19"/>
    </location>
</feature>
<gene>
    <name evidence="18" type="ORF">DCS_04023</name>
</gene>
<dbReference type="Pfam" id="PF00734">
    <property type="entry name" value="CBM_1"/>
    <property type="match status" value="1"/>
</dbReference>
<evidence type="ECO:0000256" key="2">
    <source>
        <dbReference type="ARBA" id="ARBA00004613"/>
    </source>
</evidence>
<evidence type="ECO:0000256" key="13">
    <source>
        <dbReference type="RuleBase" id="RU000489"/>
    </source>
</evidence>
<reference evidence="18 19" key="1">
    <citation type="journal article" date="2016" name="Sci. Rep.">
        <title>Insights into Adaptations to a Near-Obligate Nematode Endoparasitic Lifestyle from the Finished Genome of Drechmeria coniospora.</title>
        <authorList>
            <person name="Zhang L."/>
            <person name="Zhou Z."/>
            <person name="Guo Q."/>
            <person name="Fokkens L."/>
            <person name="Miskei M."/>
            <person name="Pocsi I."/>
            <person name="Zhang W."/>
            <person name="Chen M."/>
            <person name="Wang L."/>
            <person name="Sun Y."/>
            <person name="Donzelli B.G."/>
            <person name="Gibson D.M."/>
            <person name="Nelson D.R."/>
            <person name="Luo J.G."/>
            <person name="Rep M."/>
            <person name="Liu H."/>
            <person name="Yang S."/>
            <person name="Wang J."/>
            <person name="Krasnoff S.B."/>
            <person name="Xu Y."/>
            <person name="Molnar I."/>
            <person name="Lin M."/>
        </authorList>
    </citation>
    <scope>NUCLEOTIDE SEQUENCE [LARGE SCALE GENOMIC DNA]</scope>
    <source>
        <strain evidence="18 19">ARSEF 6962</strain>
    </source>
</reference>
<sequence length="472" mass="49928">MMRLSGFLTILGLTAVVAGWPTGRDILWRRQTPGAQNVVYWGQNGGNTVANNDLSYYCRSTSGIDVLVLAFIYQYGGSSNIPYGGFGQSCYVTSNGQGQNCAGLAAAIATCQAAGIKIILSIGGATSTYSLRSRAQAEAIGQYLWDSYGNSGNKVVQRPFGKVFVNGFDLDIESNGGSSQWYRYMVAKLRSNFAKDPKNRYYITGAPQCPIPEPNMGVIISNSQFDYLFVQFYNNNPNCALGVNGGAPMNYKSWASFLSNTPSKNAKIFIGVPAAPTAANGVSSGSIYYATPSQLASIVKTYRTDARFGGIMMWSAGFSDSNVSNGCTYAQHAKRILVSGAPCAPAPAKTTTAKTTPKTTPKTTTIAKKATTTTAKKVTTTAAKKVTTTAAKKTTTAAAKKVATTAKPTTKTTAKTTAPSKVTTKAGLPIAPRATTGIAQWQQCGGLGYTGSTVCAYPYKCVAQGIWWSSCR</sequence>
<dbReference type="PROSITE" id="PS51910">
    <property type="entry name" value="GH18_2"/>
    <property type="match status" value="1"/>
</dbReference>
<keyword evidence="9" id="KW-0843">Virulence</keyword>
<keyword evidence="10" id="KW-0119">Carbohydrate metabolism</keyword>
<evidence type="ECO:0000256" key="8">
    <source>
        <dbReference type="ARBA" id="ARBA00023024"/>
    </source>
</evidence>
<dbReference type="PROSITE" id="PS01095">
    <property type="entry name" value="GH18_1"/>
    <property type="match status" value="1"/>
</dbReference>
<name>A0A151GIU8_DRECN</name>
<feature type="domain" description="CBM1" evidence="16">
    <location>
        <begin position="436"/>
        <end position="472"/>
    </location>
</feature>
<feature type="domain" description="GH18" evidence="17">
    <location>
        <begin position="35"/>
        <end position="340"/>
    </location>
</feature>
<keyword evidence="19" id="KW-1185">Reference proteome</keyword>
<dbReference type="EMBL" id="LAYC01000002">
    <property type="protein sequence ID" value="KYK57016.1"/>
    <property type="molecule type" value="Genomic_DNA"/>
</dbReference>
<keyword evidence="8" id="KW-0146">Chitin degradation</keyword>
<dbReference type="GO" id="GO:0008843">
    <property type="term" value="F:endochitinase activity"/>
    <property type="evidence" value="ECO:0007669"/>
    <property type="project" value="UniProtKB-EC"/>
</dbReference>
<evidence type="ECO:0000256" key="9">
    <source>
        <dbReference type="ARBA" id="ARBA00023026"/>
    </source>
</evidence>
<dbReference type="SMART" id="SM00236">
    <property type="entry name" value="fCBD"/>
    <property type="match status" value="1"/>
</dbReference>
<dbReference type="InterPro" id="IPR050542">
    <property type="entry name" value="Glycosyl_Hydrlase18_Chitinase"/>
</dbReference>
<dbReference type="GO" id="GO:0006032">
    <property type="term" value="P:chitin catabolic process"/>
    <property type="evidence" value="ECO:0007669"/>
    <property type="project" value="UniProtKB-KW"/>
</dbReference>
<comment type="caution">
    <text evidence="18">The sequence shown here is derived from an EMBL/GenBank/DDBJ whole genome shotgun (WGS) entry which is preliminary data.</text>
</comment>
<dbReference type="InterPro" id="IPR035971">
    <property type="entry name" value="CBD_sf"/>
</dbReference>
<keyword evidence="5" id="KW-0147">Chitin-binding</keyword>
<dbReference type="SUPFAM" id="SSF51445">
    <property type="entry name" value="(Trans)glycosidases"/>
    <property type="match status" value="1"/>
</dbReference>
<keyword evidence="12" id="KW-0624">Polysaccharide degradation</keyword>
<comment type="subcellular location">
    <subcellularLocation>
        <location evidence="2">Secreted</location>
    </subcellularLocation>
</comment>
<dbReference type="GO" id="GO:0005576">
    <property type="term" value="C:extracellular region"/>
    <property type="evidence" value="ECO:0007669"/>
    <property type="project" value="UniProtKB-SubCell"/>
</dbReference>
<dbReference type="PANTHER" id="PTHR45708:SF49">
    <property type="entry name" value="ENDOCHITINASE"/>
    <property type="match status" value="1"/>
</dbReference>
<comment type="catalytic activity">
    <reaction evidence="1">
        <text>Random endo-hydrolysis of N-acetyl-beta-D-glucosaminide (1-&gt;4)-beta-linkages in chitin and chitodextrins.</text>
        <dbReference type="EC" id="3.2.1.14"/>
    </reaction>
</comment>
<evidence type="ECO:0000256" key="7">
    <source>
        <dbReference type="ARBA" id="ARBA00022801"/>
    </source>
</evidence>
<dbReference type="GO" id="GO:0030248">
    <property type="term" value="F:cellulose binding"/>
    <property type="evidence" value="ECO:0007669"/>
    <property type="project" value="InterPro"/>
</dbReference>
<dbReference type="InParanoid" id="A0A151GIU8"/>
<dbReference type="STRING" id="98403.A0A151GIU8"/>
<dbReference type="Pfam" id="PF00704">
    <property type="entry name" value="Glyco_hydro_18"/>
    <property type="match status" value="1"/>
</dbReference>
<evidence type="ECO:0000256" key="15">
    <source>
        <dbReference type="SAM" id="SignalP"/>
    </source>
</evidence>
<evidence type="ECO:0000313" key="19">
    <source>
        <dbReference type="Proteomes" id="UP000076580"/>
    </source>
</evidence>
<dbReference type="GeneID" id="63716666"/>